<accession>A0A3A3Z954</accession>
<dbReference type="PANTHER" id="PTHR15020">
    <property type="entry name" value="FLAVIN REDUCTASE-RELATED"/>
    <property type="match status" value="1"/>
</dbReference>
<protein>
    <submittedName>
        <fullName evidence="2">NAD(P)-dependent oxidoreductase</fullName>
    </submittedName>
</protein>
<evidence type="ECO:0000313" key="2">
    <source>
        <dbReference type="EMBL" id="RJK98447.1"/>
    </source>
</evidence>
<name>A0A3A3Z954_9ACTN</name>
<feature type="domain" description="NAD(P)-binding" evidence="1">
    <location>
        <begin position="20"/>
        <end position="205"/>
    </location>
</feature>
<comment type="caution">
    <text evidence="2">The sequence shown here is derived from an EMBL/GenBank/DDBJ whole genome shotgun (WGS) entry which is preliminary data.</text>
</comment>
<organism evidence="2 3">
    <name type="scientific">Vallicoccus soli</name>
    <dbReference type="NCBI Taxonomy" id="2339232"/>
    <lineage>
        <taxon>Bacteria</taxon>
        <taxon>Bacillati</taxon>
        <taxon>Actinomycetota</taxon>
        <taxon>Actinomycetes</taxon>
        <taxon>Motilibacterales</taxon>
        <taxon>Vallicoccaceae</taxon>
        <taxon>Vallicoccus</taxon>
    </lineage>
</organism>
<sequence>MGAGRRAGAGGGVVRVVVLGATGATGREVVPVLLRRGHEVVAVVRDPSRAPEGVRAVVGDARDPDVLPRALQGADAVVSALGPRGRDRGLQRAVVAALAPAMLAAGVRRYVGVSGAGVDAPGDRKRRRDRAVSRLMHLLAPGAVADKEGELRAWQGTALDWTLVRPPRLQDGPATGRVELDPHRSTRSVTMRRADLAQVLADLVASGEHVREAPFAATARGA</sequence>
<dbReference type="AlphaFoldDB" id="A0A3A3Z954"/>
<dbReference type="Gene3D" id="3.40.50.720">
    <property type="entry name" value="NAD(P)-binding Rossmann-like Domain"/>
    <property type="match status" value="1"/>
</dbReference>
<evidence type="ECO:0000259" key="1">
    <source>
        <dbReference type="Pfam" id="PF13460"/>
    </source>
</evidence>
<proteinExistence type="predicted"/>
<dbReference type="Proteomes" id="UP000265614">
    <property type="component" value="Unassembled WGS sequence"/>
</dbReference>
<reference evidence="2 3" key="1">
    <citation type="submission" date="2018-09" db="EMBL/GenBank/DDBJ databases">
        <title>YIM 75000 draft genome.</title>
        <authorList>
            <person name="Tang S."/>
            <person name="Feng Y."/>
        </authorList>
    </citation>
    <scope>NUCLEOTIDE SEQUENCE [LARGE SCALE GENOMIC DNA]</scope>
    <source>
        <strain evidence="2 3">YIM 75000</strain>
    </source>
</reference>
<dbReference type="PANTHER" id="PTHR15020:SF50">
    <property type="entry name" value="UPF0659 PROTEIN YMR090W"/>
    <property type="match status" value="1"/>
</dbReference>
<dbReference type="SUPFAM" id="SSF51735">
    <property type="entry name" value="NAD(P)-binding Rossmann-fold domains"/>
    <property type="match status" value="1"/>
</dbReference>
<gene>
    <name evidence="2" type="ORF">D5H78_04390</name>
</gene>
<dbReference type="InterPro" id="IPR016040">
    <property type="entry name" value="NAD(P)-bd_dom"/>
</dbReference>
<evidence type="ECO:0000313" key="3">
    <source>
        <dbReference type="Proteomes" id="UP000265614"/>
    </source>
</evidence>
<dbReference type="EMBL" id="QZEZ01000001">
    <property type="protein sequence ID" value="RJK98447.1"/>
    <property type="molecule type" value="Genomic_DNA"/>
</dbReference>
<dbReference type="InterPro" id="IPR036291">
    <property type="entry name" value="NAD(P)-bd_dom_sf"/>
</dbReference>
<keyword evidence="3" id="KW-1185">Reference proteome</keyword>
<dbReference type="Pfam" id="PF13460">
    <property type="entry name" value="NAD_binding_10"/>
    <property type="match status" value="1"/>
</dbReference>